<dbReference type="PANTHER" id="PTHR11088:SF89">
    <property type="entry name" value="TRNA DIMETHYLALLYLTRANSFERASE"/>
    <property type="match status" value="1"/>
</dbReference>
<comment type="similarity">
    <text evidence="1">Belongs to the IPP transferase family.</text>
</comment>
<name>A0A8H4KAW0_9HYPO</name>
<sequence>MRTAIAVIGPTATGKTKLGVLLAQQLGGEVISVDSLQCYEQGQIITACPTDEEIGDVPHHMIRCMGPLEEPENYPSRVVSLLYEISARGKTPILVGGSMSLTVPVLEAVIAQDYRLGAIILAPDVGHTDYRKRVQTRADEMVESGLLNELRDLYKLAQTLDVSLEQPRGVFKAIGLKEFEPFFQWEEAYGVPGCDDNVGRSLLKAAGAALTVKTLWYARCQTQCITNELLPILKDHGVRVTKLSVPEDKAEWHQKVGKRGMDAARAFVMSLNTPSPSPSPPPEDVDMDGMLKPDTNFCFTPGIMGAVAGELVRLSGPDSVHGIIPQALADYEARIIEETGLSIDFYKYGRRTIVRDMHTRKAMMHAAVRDGGPGSGFVALSGGFGTIEEVLEAVTWRQLCIHDRPVCVYDVDGIYTGLLAWLKQTVHAGFISEQDAGLLDVARNSGEVINKLLDETSTQRASPHGLVWK</sequence>
<dbReference type="GO" id="GO:0006400">
    <property type="term" value="P:tRNA modification"/>
    <property type="evidence" value="ECO:0007669"/>
    <property type="project" value="TreeGrafter"/>
</dbReference>
<gene>
    <name evidence="5" type="ORF">F53441_9371</name>
</gene>
<evidence type="ECO:0000256" key="2">
    <source>
        <dbReference type="ARBA" id="ARBA00022679"/>
    </source>
</evidence>
<accession>A0A8H4KAW0</accession>
<dbReference type="GO" id="GO:0052381">
    <property type="term" value="F:tRNA dimethylallyltransferase activity"/>
    <property type="evidence" value="ECO:0007669"/>
    <property type="project" value="TreeGrafter"/>
</dbReference>
<evidence type="ECO:0000256" key="3">
    <source>
        <dbReference type="ARBA" id="ARBA00022741"/>
    </source>
</evidence>
<dbReference type="Pfam" id="PF01745">
    <property type="entry name" value="IPT"/>
    <property type="match status" value="1"/>
</dbReference>
<keyword evidence="2" id="KW-0808">Transferase</keyword>
<proteinExistence type="inferred from homology"/>
<dbReference type="SUPFAM" id="SSF52540">
    <property type="entry name" value="P-loop containing nucleoside triphosphate hydrolases"/>
    <property type="match status" value="1"/>
</dbReference>
<dbReference type="Proteomes" id="UP000605986">
    <property type="component" value="Unassembled WGS sequence"/>
</dbReference>
<evidence type="ECO:0000256" key="1">
    <source>
        <dbReference type="ARBA" id="ARBA00005842"/>
    </source>
</evidence>
<evidence type="ECO:0000313" key="5">
    <source>
        <dbReference type="EMBL" id="KAF4447072.1"/>
    </source>
</evidence>
<dbReference type="InterPro" id="IPR031100">
    <property type="entry name" value="LOG_fam"/>
</dbReference>
<dbReference type="AlphaFoldDB" id="A0A8H4KAW0"/>
<comment type="caution">
    <text evidence="5">The sequence shown here is derived from an EMBL/GenBank/DDBJ whole genome shotgun (WGS) entry which is preliminary data.</text>
</comment>
<dbReference type="Pfam" id="PF03641">
    <property type="entry name" value="Lysine_decarbox"/>
    <property type="match status" value="1"/>
</dbReference>
<organism evidence="5 6">
    <name type="scientific">Fusarium austroafricanum</name>
    <dbReference type="NCBI Taxonomy" id="2364996"/>
    <lineage>
        <taxon>Eukaryota</taxon>
        <taxon>Fungi</taxon>
        <taxon>Dikarya</taxon>
        <taxon>Ascomycota</taxon>
        <taxon>Pezizomycotina</taxon>
        <taxon>Sordariomycetes</taxon>
        <taxon>Hypocreomycetidae</taxon>
        <taxon>Hypocreales</taxon>
        <taxon>Nectriaceae</taxon>
        <taxon>Fusarium</taxon>
        <taxon>Fusarium concolor species complex</taxon>
    </lineage>
</organism>
<dbReference type="Gene3D" id="3.40.50.300">
    <property type="entry name" value="P-loop containing nucleotide triphosphate hydrolases"/>
    <property type="match status" value="1"/>
</dbReference>
<dbReference type="EMBL" id="JAADJG010000416">
    <property type="protein sequence ID" value="KAF4447072.1"/>
    <property type="molecule type" value="Genomic_DNA"/>
</dbReference>
<dbReference type="OrthoDB" id="414463at2759"/>
<evidence type="ECO:0000313" key="6">
    <source>
        <dbReference type="Proteomes" id="UP000605986"/>
    </source>
</evidence>
<dbReference type="InterPro" id="IPR027417">
    <property type="entry name" value="P-loop_NTPase"/>
</dbReference>
<evidence type="ECO:0000256" key="4">
    <source>
        <dbReference type="ARBA" id="ARBA00022840"/>
    </source>
</evidence>
<dbReference type="GO" id="GO:0005524">
    <property type="term" value="F:ATP binding"/>
    <property type="evidence" value="ECO:0007669"/>
    <property type="project" value="UniProtKB-KW"/>
</dbReference>
<dbReference type="InterPro" id="IPR039657">
    <property type="entry name" value="Dimethylallyltransferase"/>
</dbReference>
<protein>
    <submittedName>
        <fullName evidence="5">Bifunctional cytokinin biosynthesis protein</fullName>
    </submittedName>
</protein>
<keyword evidence="4" id="KW-0067">ATP-binding</keyword>
<keyword evidence="6" id="KW-1185">Reference proteome</keyword>
<dbReference type="PANTHER" id="PTHR11088">
    <property type="entry name" value="TRNA DIMETHYLALLYLTRANSFERASE"/>
    <property type="match status" value="1"/>
</dbReference>
<dbReference type="GO" id="GO:0005739">
    <property type="term" value="C:mitochondrion"/>
    <property type="evidence" value="ECO:0007669"/>
    <property type="project" value="TreeGrafter"/>
</dbReference>
<dbReference type="SUPFAM" id="SSF102405">
    <property type="entry name" value="MCP/YpsA-like"/>
    <property type="match status" value="1"/>
</dbReference>
<reference evidence="5" key="1">
    <citation type="submission" date="2020-01" db="EMBL/GenBank/DDBJ databases">
        <title>Identification and distribution of gene clusters putatively required for synthesis of sphingolipid metabolism inhibitors in phylogenetically diverse species of the filamentous fungus Fusarium.</title>
        <authorList>
            <person name="Kim H.-S."/>
            <person name="Busman M."/>
            <person name="Brown D.W."/>
            <person name="Divon H."/>
            <person name="Uhlig S."/>
            <person name="Proctor R.H."/>
        </authorList>
    </citation>
    <scope>NUCLEOTIDE SEQUENCE</scope>
    <source>
        <strain evidence="5">NRRL 53441</strain>
    </source>
</reference>
<dbReference type="Gene3D" id="3.40.50.450">
    <property type="match status" value="1"/>
</dbReference>
<keyword evidence="3" id="KW-0547">Nucleotide-binding</keyword>